<proteinExistence type="predicted"/>
<dbReference type="Proteomes" id="UP000318741">
    <property type="component" value="Chromosome"/>
</dbReference>
<dbReference type="EMBL" id="CP036265">
    <property type="protein sequence ID" value="QDT15546.1"/>
    <property type="molecule type" value="Genomic_DNA"/>
</dbReference>
<accession>A0A517P841</accession>
<dbReference type="RefSeq" id="WP_145358445.1">
    <property type="nucleotide sequence ID" value="NZ_CP036265.1"/>
</dbReference>
<dbReference type="InterPro" id="IPR008884">
    <property type="entry name" value="TylF_MeTrfase"/>
</dbReference>
<dbReference type="OrthoDB" id="149130at2"/>
<dbReference type="Gene3D" id="3.40.50.150">
    <property type="entry name" value="Vaccinia Virus protein VP39"/>
    <property type="match status" value="1"/>
</dbReference>
<protein>
    <submittedName>
        <fullName evidence="1">Demethyldecarbamoylnovobiocin O-methyltransferase</fullName>
        <ecNumber evidence="1">2.1.1.285</ecNumber>
    </submittedName>
</protein>
<dbReference type="InterPro" id="IPR029063">
    <property type="entry name" value="SAM-dependent_MTases_sf"/>
</dbReference>
<keyword evidence="2" id="KW-1185">Reference proteome</keyword>
<dbReference type="SUPFAM" id="SSF53335">
    <property type="entry name" value="S-adenosyl-L-methionine-dependent methyltransferases"/>
    <property type="match status" value="1"/>
</dbReference>
<reference evidence="1 2" key="1">
    <citation type="submission" date="2019-02" db="EMBL/GenBank/DDBJ databases">
        <title>Deep-cultivation of Planctomycetes and their phenomic and genomic characterization uncovers novel biology.</title>
        <authorList>
            <person name="Wiegand S."/>
            <person name="Jogler M."/>
            <person name="Boedeker C."/>
            <person name="Pinto D."/>
            <person name="Vollmers J."/>
            <person name="Rivas-Marin E."/>
            <person name="Kohn T."/>
            <person name="Peeters S.H."/>
            <person name="Heuer A."/>
            <person name="Rast P."/>
            <person name="Oberbeckmann S."/>
            <person name="Bunk B."/>
            <person name="Jeske O."/>
            <person name="Meyerdierks A."/>
            <person name="Storesund J.E."/>
            <person name="Kallscheuer N."/>
            <person name="Luecker S."/>
            <person name="Lage O.M."/>
            <person name="Pohl T."/>
            <person name="Merkel B.J."/>
            <person name="Hornburger P."/>
            <person name="Mueller R.-W."/>
            <person name="Bruemmer F."/>
            <person name="Labrenz M."/>
            <person name="Spormann A.M."/>
            <person name="Op den Camp H."/>
            <person name="Overmann J."/>
            <person name="Amann R."/>
            <person name="Jetten M.S.M."/>
            <person name="Mascher T."/>
            <person name="Medema M.H."/>
            <person name="Devos D.P."/>
            <person name="Kaster A.-K."/>
            <person name="Ovreas L."/>
            <person name="Rohde M."/>
            <person name="Galperin M.Y."/>
            <person name="Jogler C."/>
        </authorList>
    </citation>
    <scope>NUCLEOTIDE SEQUENCE [LARGE SCALE GENOMIC DNA]</scope>
    <source>
        <strain evidence="1 2">CA12</strain>
    </source>
</reference>
<dbReference type="PANTHER" id="PTHR40036">
    <property type="entry name" value="MACROCIN O-METHYLTRANSFERASE"/>
    <property type="match status" value="1"/>
</dbReference>
<gene>
    <name evidence="1" type="primary">novP</name>
    <name evidence="1" type="ORF">CA12_16310</name>
</gene>
<dbReference type="AlphaFoldDB" id="A0A517P841"/>
<keyword evidence="1" id="KW-0489">Methyltransferase</keyword>
<organism evidence="1 2">
    <name type="scientific">Alienimonas californiensis</name>
    <dbReference type="NCBI Taxonomy" id="2527989"/>
    <lineage>
        <taxon>Bacteria</taxon>
        <taxon>Pseudomonadati</taxon>
        <taxon>Planctomycetota</taxon>
        <taxon>Planctomycetia</taxon>
        <taxon>Planctomycetales</taxon>
        <taxon>Planctomycetaceae</taxon>
        <taxon>Alienimonas</taxon>
    </lineage>
</organism>
<sequence>MPAPFRSLSRRVLDRVTGRPQPAPQGPHADVIAAVRDYTMTSPARVAALCDAVEYVQNHNLPGDFVECGVWRGGSVMAMLHVLKRRGELGRDVHLFDTFEGMSAPTDLDRDPDGHTAAELLEEEKADKAASANWAYCSQEDVERNVASVGYPAERLHFVRGKVEDTLPDAVPETISLLRLDTDWYESTKHELEHLFPRLVPGGVLILDDYGHWEGARRAVDEYLRDRGVRMFLQRVDYTGRLAVKQG</sequence>
<name>A0A517P841_9PLAN</name>
<evidence type="ECO:0000313" key="1">
    <source>
        <dbReference type="EMBL" id="QDT15546.1"/>
    </source>
</evidence>
<dbReference type="EC" id="2.1.1.285" evidence="1"/>
<evidence type="ECO:0000313" key="2">
    <source>
        <dbReference type="Proteomes" id="UP000318741"/>
    </source>
</evidence>
<dbReference type="KEGG" id="acaf:CA12_16310"/>
<dbReference type="Pfam" id="PF05711">
    <property type="entry name" value="TylF"/>
    <property type="match status" value="1"/>
</dbReference>
<dbReference type="GO" id="GO:0008168">
    <property type="term" value="F:methyltransferase activity"/>
    <property type="evidence" value="ECO:0007669"/>
    <property type="project" value="UniProtKB-KW"/>
</dbReference>
<dbReference type="GO" id="GO:0032259">
    <property type="term" value="P:methylation"/>
    <property type="evidence" value="ECO:0007669"/>
    <property type="project" value="UniProtKB-KW"/>
</dbReference>
<dbReference type="PANTHER" id="PTHR40036:SF1">
    <property type="entry name" value="MACROCIN O-METHYLTRANSFERASE"/>
    <property type="match status" value="1"/>
</dbReference>
<keyword evidence="1" id="KW-0808">Transferase</keyword>